<evidence type="ECO:0000256" key="6">
    <source>
        <dbReference type="ARBA" id="ARBA00022833"/>
    </source>
</evidence>
<feature type="binding site" evidence="7">
    <location>
        <position position="56"/>
    </location>
    <ligand>
        <name>Zn(2+)</name>
        <dbReference type="ChEBI" id="CHEBI:29105"/>
        <label>2</label>
    </ligand>
</feature>
<dbReference type="Gene3D" id="3.60.15.10">
    <property type="entry name" value="Ribonuclease Z/Hydroxyacylglutathione hydrolase-like"/>
    <property type="match status" value="1"/>
</dbReference>
<feature type="domain" description="Metallo-beta-lactamase" evidence="8">
    <location>
        <begin position="10"/>
        <end position="169"/>
    </location>
</feature>
<sequence length="239" mass="26731">MLVSIPALNDNYIWLYGQENLPIIVVDIPDIAPLRQYLQQHHISVAALFLTHHHNDHTQGVMAFRQDFPNTPVFGPEETRAKGASHIINAGKFSIPVGDNGANYHIEVIETGGHTEQHLSYLIDGHLFCGDSLFSAGCGRVFTGNYQQMFEGLQRINQLPDSTLICAGHEYTLSNLAFAQQVLPNNLVIEQHLACVQALRKNNQPSLPTKLGLEKQINPFLQAQTVEQFIQLRQAKDIF</sequence>
<feature type="binding site" evidence="7">
    <location>
        <position position="114"/>
    </location>
    <ligand>
        <name>Zn(2+)</name>
        <dbReference type="ChEBI" id="CHEBI:29105"/>
        <label>1</label>
    </ligand>
</feature>
<dbReference type="InterPro" id="IPR001279">
    <property type="entry name" value="Metallo-B-lactamas"/>
</dbReference>
<keyword evidence="4 7" id="KW-0479">Metal-binding</keyword>
<keyword evidence="5 7" id="KW-0378">Hydrolase</keyword>
<proteinExistence type="inferred from homology"/>
<dbReference type="SMART" id="SM00849">
    <property type="entry name" value="Lactamase_B"/>
    <property type="match status" value="1"/>
</dbReference>
<gene>
    <name evidence="7" type="primary">gloB</name>
    <name evidence="9" type="ORF">B0188_01305</name>
</gene>
<dbReference type="GO" id="GO:0004416">
    <property type="term" value="F:hydroxyacylglutathione hydrolase activity"/>
    <property type="evidence" value="ECO:0007669"/>
    <property type="project" value="UniProtKB-UniRule"/>
</dbReference>
<dbReference type="Pfam" id="PF16123">
    <property type="entry name" value="HAGH_C"/>
    <property type="match status" value="1"/>
</dbReference>
<comment type="catalytic activity">
    <reaction evidence="1 7">
        <text>an S-(2-hydroxyacyl)glutathione + H2O = a 2-hydroxy carboxylate + glutathione + H(+)</text>
        <dbReference type="Rhea" id="RHEA:21864"/>
        <dbReference type="ChEBI" id="CHEBI:15377"/>
        <dbReference type="ChEBI" id="CHEBI:15378"/>
        <dbReference type="ChEBI" id="CHEBI:57925"/>
        <dbReference type="ChEBI" id="CHEBI:58896"/>
        <dbReference type="ChEBI" id="CHEBI:71261"/>
        <dbReference type="EC" id="3.1.2.6"/>
    </reaction>
</comment>
<dbReference type="GO" id="GO:0046872">
    <property type="term" value="F:metal ion binding"/>
    <property type="evidence" value="ECO:0007669"/>
    <property type="project" value="UniProtKB-KW"/>
</dbReference>
<evidence type="ECO:0000256" key="4">
    <source>
        <dbReference type="ARBA" id="ARBA00022723"/>
    </source>
</evidence>
<feature type="binding site" evidence="7">
    <location>
        <position position="57"/>
    </location>
    <ligand>
        <name>Zn(2+)</name>
        <dbReference type="ChEBI" id="CHEBI:29105"/>
        <label>2</label>
    </ligand>
</feature>
<dbReference type="UniPathway" id="UPA00619">
    <property type="reaction ID" value="UER00676"/>
</dbReference>
<evidence type="ECO:0000313" key="9">
    <source>
        <dbReference type="EMBL" id="OOS07111.1"/>
    </source>
</evidence>
<dbReference type="EMBL" id="MUYB01000005">
    <property type="protein sequence ID" value="OOS07111.1"/>
    <property type="molecule type" value="Genomic_DNA"/>
</dbReference>
<dbReference type="InterPro" id="IPR017782">
    <property type="entry name" value="Hydroxyacylglutathione_Hdrlase"/>
</dbReference>
<comment type="pathway">
    <text evidence="2 7">Secondary metabolite metabolism; methylglyoxal degradation; (R)-lactate from methylglyoxal: step 2/2.</text>
</comment>
<comment type="caution">
    <text evidence="9">The sequence shown here is derived from an EMBL/GenBank/DDBJ whole genome shotgun (WGS) entry which is preliminary data.</text>
</comment>
<dbReference type="PANTHER" id="PTHR43705:SF1">
    <property type="entry name" value="HYDROXYACYLGLUTATHIONE HYDROLASE GLOB"/>
    <property type="match status" value="1"/>
</dbReference>
<feature type="binding site" evidence="7">
    <location>
        <position position="54"/>
    </location>
    <ligand>
        <name>Zn(2+)</name>
        <dbReference type="ChEBI" id="CHEBI:29105"/>
        <label>1</label>
    </ligand>
</feature>
<dbReference type="InterPro" id="IPR050110">
    <property type="entry name" value="Glyoxalase_II_hydrolase"/>
</dbReference>
<comment type="cofactor">
    <cofactor evidence="7">
        <name>Zn(2+)</name>
        <dbReference type="ChEBI" id="CHEBI:29105"/>
    </cofactor>
    <text evidence="7">Binds 2 Zn(2+) ions per subunit.</text>
</comment>
<feature type="binding site" evidence="7">
    <location>
        <position position="131"/>
    </location>
    <ligand>
        <name>Zn(2+)</name>
        <dbReference type="ChEBI" id="CHEBI:29105"/>
        <label>1</label>
    </ligand>
</feature>
<evidence type="ECO:0000256" key="2">
    <source>
        <dbReference type="ARBA" id="ARBA00004963"/>
    </source>
</evidence>
<dbReference type="AlphaFoldDB" id="A0A1T0BBF2"/>
<dbReference type="InterPro" id="IPR036866">
    <property type="entry name" value="RibonucZ/Hydroxyglut_hydro"/>
</dbReference>
<dbReference type="OrthoDB" id="9802248at2"/>
<feature type="binding site" evidence="7">
    <location>
        <position position="169"/>
    </location>
    <ligand>
        <name>Zn(2+)</name>
        <dbReference type="ChEBI" id="CHEBI:29105"/>
        <label>2</label>
    </ligand>
</feature>
<dbReference type="STRING" id="123822.B0188_01305"/>
<reference evidence="9 10" key="1">
    <citation type="submission" date="2017-02" db="EMBL/GenBank/DDBJ databases">
        <title>Draft genome sequence of Haemophilus felis CCUG 31170 type strain.</title>
        <authorList>
            <person name="Engstrom-Jakobsson H."/>
            <person name="Salva-Serra F."/>
            <person name="Thorell K."/>
            <person name="Gonzales-Siles L."/>
            <person name="Karlsson R."/>
            <person name="Boulund F."/>
            <person name="Engstrand L."/>
            <person name="Kristiansson E."/>
            <person name="Moore E."/>
        </authorList>
    </citation>
    <scope>NUCLEOTIDE SEQUENCE [LARGE SCALE GENOMIC DNA]</scope>
    <source>
        <strain evidence="9 10">CCUG 31170</strain>
    </source>
</reference>
<evidence type="ECO:0000256" key="3">
    <source>
        <dbReference type="ARBA" id="ARBA00006759"/>
    </source>
</evidence>
<dbReference type="Proteomes" id="UP000190023">
    <property type="component" value="Unassembled WGS sequence"/>
</dbReference>
<comment type="subunit">
    <text evidence="7">Monomer.</text>
</comment>
<dbReference type="SUPFAM" id="SSF56281">
    <property type="entry name" value="Metallo-hydrolase/oxidoreductase"/>
    <property type="match status" value="1"/>
</dbReference>
<dbReference type="GO" id="GO:0019243">
    <property type="term" value="P:methylglyoxal catabolic process to D-lactate via S-lactoyl-glutathione"/>
    <property type="evidence" value="ECO:0007669"/>
    <property type="project" value="UniProtKB-UniRule"/>
</dbReference>
<protein>
    <recommendedName>
        <fullName evidence="7">Hydroxyacylglutathione hydrolase</fullName>
        <ecNumber evidence="7">3.1.2.6</ecNumber>
    </recommendedName>
    <alternativeName>
        <fullName evidence="7">Glyoxalase II</fullName>
        <shortName evidence="7">Glx II</shortName>
    </alternativeName>
</protein>
<keyword evidence="10" id="KW-1185">Reference proteome</keyword>
<dbReference type="HAMAP" id="MF_01374">
    <property type="entry name" value="Glyoxalase_2"/>
    <property type="match status" value="1"/>
</dbReference>
<evidence type="ECO:0000259" key="8">
    <source>
        <dbReference type="SMART" id="SM00849"/>
    </source>
</evidence>
<comment type="function">
    <text evidence="7">Thiolesterase that catalyzes the hydrolysis of S-D-lactoyl-glutathione to form glutathione and D-lactic acid.</text>
</comment>
<dbReference type="InterPro" id="IPR032282">
    <property type="entry name" value="HAGH_C"/>
</dbReference>
<accession>A0A1T0BBF2</accession>
<evidence type="ECO:0000256" key="1">
    <source>
        <dbReference type="ARBA" id="ARBA00001623"/>
    </source>
</evidence>
<dbReference type="EC" id="3.1.2.6" evidence="7"/>
<dbReference type="Pfam" id="PF00753">
    <property type="entry name" value="Lactamase_B"/>
    <property type="match status" value="1"/>
</dbReference>
<dbReference type="NCBIfam" id="TIGR03413">
    <property type="entry name" value="GSH_gloB"/>
    <property type="match status" value="1"/>
</dbReference>
<feature type="binding site" evidence="7">
    <location>
        <position position="52"/>
    </location>
    <ligand>
        <name>Zn(2+)</name>
        <dbReference type="ChEBI" id="CHEBI:29105"/>
        <label>1</label>
    </ligand>
</feature>
<dbReference type="PANTHER" id="PTHR43705">
    <property type="entry name" value="HYDROXYACYLGLUTATHIONE HYDROLASE"/>
    <property type="match status" value="1"/>
</dbReference>
<dbReference type="InterPro" id="IPR035680">
    <property type="entry name" value="Clx_II_MBL"/>
</dbReference>
<evidence type="ECO:0000313" key="10">
    <source>
        <dbReference type="Proteomes" id="UP000190023"/>
    </source>
</evidence>
<comment type="similarity">
    <text evidence="3 7">Belongs to the metallo-beta-lactamase superfamily. Glyoxalase II family.</text>
</comment>
<keyword evidence="6 7" id="KW-0862">Zinc</keyword>
<organism evidence="9 10">
    <name type="scientific">[Haemophilus] felis</name>
    <dbReference type="NCBI Taxonomy" id="123822"/>
    <lineage>
        <taxon>Bacteria</taxon>
        <taxon>Pseudomonadati</taxon>
        <taxon>Pseudomonadota</taxon>
        <taxon>Gammaproteobacteria</taxon>
        <taxon>Pasteurellales</taxon>
        <taxon>Pasteurellaceae</taxon>
    </lineage>
</organism>
<evidence type="ECO:0000256" key="7">
    <source>
        <dbReference type="HAMAP-Rule" id="MF_01374"/>
    </source>
</evidence>
<dbReference type="CDD" id="cd07723">
    <property type="entry name" value="hydroxyacylglutathione_hydrolase_MBL-fold"/>
    <property type="match status" value="1"/>
</dbReference>
<feature type="binding site" evidence="7">
    <location>
        <position position="131"/>
    </location>
    <ligand>
        <name>Zn(2+)</name>
        <dbReference type="ChEBI" id="CHEBI:29105"/>
        <label>2</label>
    </ligand>
</feature>
<name>A0A1T0BBF2_9PAST</name>
<evidence type="ECO:0000256" key="5">
    <source>
        <dbReference type="ARBA" id="ARBA00022801"/>
    </source>
</evidence>